<proteinExistence type="predicted"/>
<keyword evidence="2" id="KW-1185">Reference proteome</keyword>
<name>A0A7S5R9Z6_9CAUD</name>
<accession>A0A7S5R9Z6</accession>
<reference evidence="1 2" key="1">
    <citation type="submission" date="2020-01" db="EMBL/GenBank/DDBJ databases">
        <title>Patterns of diversity and host range of bacteriophage communities associated with bean-nodulatin bacteria.</title>
        <authorList>
            <person name="Vann Cauwenberghe J."/>
            <person name="Santamaria R.I."/>
            <person name="Bustos P."/>
            <person name="Juarez S."/>
            <person name="Gonzalez V."/>
        </authorList>
    </citation>
    <scope>NUCLEOTIDE SEQUENCE [LARGE SCALE GENOMIC DNA]</scope>
    <source>
        <strain evidence="2">RHph</strain>
    </source>
</reference>
<organism evidence="1 2">
    <name type="scientific">Rhizobium phage RHph_N34</name>
    <dbReference type="NCBI Taxonomy" id="2509586"/>
    <lineage>
        <taxon>Viruses</taxon>
        <taxon>Duplodnaviria</taxon>
        <taxon>Heunggongvirae</taxon>
        <taxon>Uroviricota</taxon>
        <taxon>Caudoviricetes</taxon>
        <taxon>Pootjesviridae</taxon>
        <taxon>Staniewskivirinae</taxon>
        <taxon>Trinifflemingvirus</taxon>
        <taxon>Trinifflemingvirus N34</taxon>
    </lineage>
</organism>
<gene>
    <name evidence="1" type="ORF">EVC06_060</name>
</gene>
<dbReference type="EMBL" id="MN988534">
    <property type="protein sequence ID" value="QIG73835.1"/>
    <property type="molecule type" value="Genomic_DNA"/>
</dbReference>
<sequence>MADNQSNSLTFEYSGGGGGDIMDLLKNGTPEAEMDVETRAITIYVSNDDTEEVKNAKDNIQFVVDSAREAVTFLMQMGKATGNARFFETVNSLLNTINSASGQLMSIDRKKKNAELPENPSAQNVTNIQNNTTQTIVMSTSEALKEAKKALTDQKTIELAKVVDVVAETK</sequence>
<dbReference type="Proteomes" id="UP000646667">
    <property type="component" value="Segment"/>
</dbReference>
<dbReference type="Gene3D" id="1.10.287.1060">
    <property type="entry name" value="ESAT-6-like"/>
    <property type="match status" value="1"/>
</dbReference>
<evidence type="ECO:0000313" key="1">
    <source>
        <dbReference type="EMBL" id="QIG73835.1"/>
    </source>
</evidence>
<evidence type="ECO:0000313" key="2">
    <source>
        <dbReference type="Proteomes" id="UP000646667"/>
    </source>
</evidence>
<protein>
    <submittedName>
        <fullName evidence="1">Terminase small subunit protein</fullName>
    </submittedName>
</protein>